<feature type="transmembrane region" description="Helical" evidence="2">
    <location>
        <begin position="141"/>
        <end position="159"/>
    </location>
</feature>
<reference evidence="4 5" key="1">
    <citation type="journal article" date="2019" name="Virol. J.">
        <title>Detection and genome characterization of two novel papillomaviruses and a novel polyomavirus in tree shrew (Tupaia belangeri chinensis) in China.</title>
        <authorList>
            <person name="Liu P."/>
            <person name="Qiu Y."/>
            <person name="Xing C."/>
            <person name="Zhou J.H."/>
            <person name="Yang W.H."/>
            <person name="Wang Q."/>
            <person name="Li J.Y."/>
            <person name="Han X."/>
            <person name="Zhang Y.Z."/>
            <person name="Ge X.Y."/>
        </authorList>
    </citation>
    <scope>NUCLEOTIDE SEQUENCE [LARGE SCALE GENOMIC DNA]</scope>
</reference>
<keyword evidence="5" id="KW-1185">Reference proteome</keyword>
<evidence type="ECO:0000259" key="3">
    <source>
        <dbReference type="PROSITE" id="PS50076"/>
    </source>
</evidence>
<evidence type="ECO:0000256" key="2">
    <source>
        <dbReference type="SAM" id="Phobius"/>
    </source>
</evidence>
<organism evidence="4 5">
    <name type="scientific">Tree shrew polyomavirus 1</name>
    <dbReference type="NCBI Taxonomy" id="2562517"/>
    <lineage>
        <taxon>Viruses</taxon>
        <taxon>Monodnaviria</taxon>
        <taxon>Shotokuvirae</taxon>
        <taxon>Cossaviricota</taxon>
        <taxon>Papovaviricetes</taxon>
        <taxon>Sepolyvirales</taxon>
        <taxon>Polyomaviridae</taxon>
        <taxon>Alphapolyomavirus</taxon>
        <taxon>Alphapolyomavirus tubelangeri</taxon>
    </lineage>
</organism>
<keyword evidence="2" id="KW-1133">Transmembrane helix</keyword>
<keyword evidence="2" id="KW-0472">Membrane</keyword>
<protein>
    <submittedName>
        <fullName evidence="4">Small T antigen</fullName>
    </submittedName>
</protein>
<proteinExistence type="predicted"/>
<dbReference type="Proteomes" id="UP000503387">
    <property type="component" value="Segment"/>
</dbReference>
<evidence type="ECO:0000313" key="4">
    <source>
        <dbReference type="EMBL" id="QBR53202.1"/>
    </source>
</evidence>
<dbReference type="InterPro" id="IPR003354">
    <property type="entry name" value="Papo_T_antigen"/>
</dbReference>
<keyword evidence="2" id="KW-0812">Transmembrane</keyword>
<dbReference type="Gene3D" id="1.20.120.1860">
    <property type="entry name" value="Small t-antigen, unique domain"/>
    <property type="match status" value="1"/>
</dbReference>
<evidence type="ECO:0000256" key="1">
    <source>
        <dbReference type="ARBA" id="ARBA00022518"/>
    </source>
</evidence>
<dbReference type="RefSeq" id="YP_010796448.1">
    <property type="nucleotide sequence ID" value="NC_076027.1"/>
</dbReference>
<dbReference type="InterPro" id="IPR036869">
    <property type="entry name" value="J_dom_sf"/>
</dbReference>
<dbReference type="PROSITE" id="PS50076">
    <property type="entry name" value="DNAJ_2"/>
    <property type="match status" value="1"/>
</dbReference>
<dbReference type="KEGG" id="vg:80533939"/>
<dbReference type="SUPFAM" id="SSF46565">
    <property type="entry name" value="Chaperone J-domain"/>
    <property type="match status" value="1"/>
</dbReference>
<dbReference type="SUPFAM" id="SSF161240">
    <property type="entry name" value="T-antigen specific domain-like"/>
    <property type="match status" value="1"/>
</dbReference>
<accession>A0A6P1E0M6</accession>
<dbReference type="InterPro" id="IPR036092">
    <property type="entry name" value="Papo_T_antigensf"/>
</dbReference>
<dbReference type="InterPro" id="IPR001623">
    <property type="entry name" value="DnaJ_domain"/>
</dbReference>
<dbReference type="SMART" id="SM00271">
    <property type="entry name" value="DnaJ"/>
    <property type="match status" value="1"/>
</dbReference>
<dbReference type="Gene3D" id="1.10.287.110">
    <property type="entry name" value="DnaJ domain"/>
    <property type="match status" value="1"/>
</dbReference>
<evidence type="ECO:0000313" key="5">
    <source>
        <dbReference type="Proteomes" id="UP000503387"/>
    </source>
</evidence>
<dbReference type="EMBL" id="MK443498">
    <property type="protein sequence ID" value="QBR53202.1"/>
    <property type="molecule type" value="Genomic_DNA"/>
</dbReference>
<dbReference type="GeneID" id="80533939"/>
<keyword evidence="1" id="KW-0244">Early protein</keyword>
<dbReference type="Pfam" id="PF02380">
    <property type="entry name" value="Papo_T_antigen"/>
    <property type="match status" value="1"/>
</dbReference>
<sequence>MDQALSTAERHELMDLLKLTRAAYGNISLMKRQYKKVSKEYHPDKGGDPQKMQRLNELFQKLQVTLLEVRSECGLSSSACAWYFWDEDFRSLGAILGEDFSSRFVGLYPECSVKAREHCFCITCALFRQHKYTKIFKRKKCLVWGECFCYSCYIVWFGFPRDWSSFHWWMFSLKNMDVSLLNIWTELGL</sequence>
<feature type="domain" description="J" evidence="3">
    <location>
        <begin position="12"/>
        <end position="67"/>
    </location>
</feature>
<dbReference type="CDD" id="cd06257">
    <property type="entry name" value="DnaJ"/>
    <property type="match status" value="1"/>
</dbReference>
<name>A0A6P1E0M6_9POLY</name>